<proteinExistence type="predicted"/>
<dbReference type="RefSeq" id="WP_130459833.1">
    <property type="nucleotide sequence ID" value="NZ_SHKM01000002.1"/>
</dbReference>
<sequence>MAQETSRDPIKALLDDLEQSIADFDQRLGGVEESPAVTGLRSSGQRYPDIEPEARRQLPPVAPVAVAGNADATAVPEAPAVDLLAELAQAAACRSVDDAETQRRQLELTERLHQDLKTVFDYLNQLIRHANTLKPVLPRSYRLDARNSFNGLAWHDGFVDYRSTSRFDRSYYEQILFQVSYRAPAPLVAVCAADQAAIVRKELELVNLRIQREEPVMLPEGGPGVRYVLPDAIPLHLAVQADFANDALTFRCRNAGNFGPTAYRLPGGSITRPLLDGIGLVLLGRSDTMPKELQRIPYQRIN</sequence>
<dbReference type="Proteomes" id="UP000292136">
    <property type="component" value="Unassembled WGS sequence"/>
</dbReference>
<organism evidence="1 2">
    <name type="scientific">Azospira oryzae</name>
    <dbReference type="NCBI Taxonomy" id="146939"/>
    <lineage>
        <taxon>Bacteria</taxon>
        <taxon>Pseudomonadati</taxon>
        <taxon>Pseudomonadota</taxon>
        <taxon>Betaproteobacteria</taxon>
        <taxon>Rhodocyclales</taxon>
        <taxon>Rhodocyclaceae</taxon>
        <taxon>Azospira</taxon>
    </lineage>
</organism>
<keyword evidence="2" id="KW-1185">Reference proteome</keyword>
<accession>A0ABY0ING1</accession>
<evidence type="ECO:0000313" key="1">
    <source>
        <dbReference type="EMBL" id="RZT76753.1"/>
    </source>
</evidence>
<evidence type="ECO:0000313" key="2">
    <source>
        <dbReference type="Proteomes" id="UP000292136"/>
    </source>
</evidence>
<protein>
    <submittedName>
        <fullName evidence="1">Uncharacterized protein</fullName>
    </submittedName>
</protein>
<reference evidence="1 2" key="1">
    <citation type="submission" date="2019-02" db="EMBL/GenBank/DDBJ databases">
        <title>Genomic Encyclopedia of Type Strains, Phase IV (KMG-IV): sequencing the most valuable type-strain genomes for metagenomic binning, comparative biology and taxonomic classification.</title>
        <authorList>
            <person name="Goeker M."/>
        </authorList>
    </citation>
    <scope>NUCLEOTIDE SEQUENCE [LARGE SCALE GENOMIC DNA]</scope>
    <source>
        <strain evidence="1 2">DSM 21223</strain>
    </source>
</reference>
<name>A0ABY0ING1_9RHOO</name>
<gene>
    <name evidence="1" type="ORF">EV678_2636</name>
</gene>
<dbReference type="EMBL" id="SHKM01000002">
    <property type="protein sequence ID" value="RZT76753.1"/>
    <property type="molecule type" value="Genomic_DNA"/>
</dbReference>
<comment type="caution">
    <text evidence="1">The sequence shown here is derived from an EMBL/GenBank/DDBJ whole genome shotgun (WGS) entry which is preliminary data.</text>
</comment>